<dbReference type="KEGG" id="hazt:108676719"/>
<organism evidence="1 2">
    <name type="scientific">Hyalella azteca</name>
    <name type="common">Amphipod</name>
    <dbReference type="NCBI Taxonomy" id="294128"/>
    <lineage>
        <taxon>Eukaryota</taxon>
        <taxon>Metazoa</taxon>
        <taxon>Ecdysozoa</taxon>
        <taxon>Arthropoda</taxon>
        <taxon>Crustacea</taxon>
        <taxon>Multicrustacea</taxon>
        <taxon>Malacostraca</taxon>
        <taxon>Eumalacostraca</taxon>
        <taxon>Peracarida</taxon>
        <taxon>Amphipoda</taxon>
        <taxon>Senticaudata</taxon>
        <taxon>Talitrida</taxon>
        <taxon>Talitroidea</taxon>
        <taxon>Hyalellidae</taxon>
        <taxon>Hyalella</taxon>
    </lineage>
</organism>
<protein>
    <submittedName>
        <fullName evidence="2">Intersectin-2</fullName>
    </submittedName>
</protein>
<reference evidence="2" key="1">
    <citation type="submission" date="2025-08" db="UniProtKB">
        <authorList>
            <consortium name="RefSeq"/>
        </authorList>
    </citation>
    <scope>IDENTIFICATION</scope>
</reference>
<keyword evidence="1" id="KW-1185">Reference proteome</keyword>
<dbReference type="Proteomes" id="UP000694843">
    <property type="component" value="Unplaced"/>
</dbReference>
<dbReference type="RefSeq" id="XP_018020337.1">
    <property type="nucleotide sequence ID" value="XM_018164848.2"/>
</dbReference>
<evidence type="ECO:0000313" key="2">
    <source>
        <dbReference type="RefSeq" id="XP_018020337.1"/>
    </source>
</evidence>
<dbReference type="OrthoDB" id="207120at2759"/>
<name>A0A8B7P2T8_HYAAZ</name>
<gene>
    <name evidence="2" type="primary">LOC108676719</name>
</gene>
<evidence type="ECO:0000313" key="1">
    <source>
        <dbReference type="Proteomes" id="UP000694843"/>
    </source>
</evidence>
<dbReference type="AlphaFoldDB" id="A0A8B7P2T8"/>
<sequence>MQFYIKSLSDDRLCITLMLKGYFRPNDFVGRAELLVQRLWQEQKAKQQQHPVPQVIKVALQETTAKDAYVVVKYSVILFDKHNS</sequence>
<dbReference type="GeneID" id="108676719"/>
<accession>A0A8B7P2T8</accession>
<proteinExistence type="predicted"/>